<feature type="region of interest" description="Disordered" evidence="7">
    <location>
        <begin position="28"/>
        <end position="51"/>
    </location>
</feature>
<evidence type="ECO:0000313" key="10">
    <source>
        <dbReference type="EMBL" id="GEN33516.1"/>
    </source>
</evidence>
<keyword evidence="5" id="KW-0997">Cell inner membrane</keyword>
<keyword evidence="4" id="KW-1003">Cell membrane</keyword>
<reference evidence="10 11" key="1">
    <citation type="submission" date="2019-07" db="EMBL/GenBank/DDBJ databases">
        <title>Whole genome shotgun sequence of Aneurinibacillus danicus NBRC 102444.</title>
        <authorList>
            <person name="Hosoyama A."/>
            <person name="Uohara A."/>
            <person name="Ohji S."/>
            <person name="Ichikawa N."/>
        </authorList>
    </citation>
    <scope>NUCLEOTIDE SEQUENCE [LARGE SCALE GENOMIC DNA]</scope>
    <source>
        <strain evidence="10 11">NBRC 102444</strain>
    </source>
</reference>
<dbReference type="Proteomes" id="UP000321157">
    <property type="component" value="Unassembled WGS sequence"/>
</dbReference>
<dbReference type="EMBL" id="BJXX01000047">
    <property type="protein sequence ID" value="GEN33516.1"/>
    <property type="molecule type" value="Genomic_DNA"/>
</dbReference>
<keyword evidence="6" id="KW-0472">Membrane</keyword>
<dbReference type="CDD" id="cd13553">
    <property type="entry name" value="PBP2_NrtA_CpmA_like"/>
    <property type="match status" value="1"/>
</dbReference>
<comment type="caution">
    <text evidence="10">The sequence shown here is derived from an EMBL/GenBank/DDBJ whole genome shotgun (WGS) entry which is preliminary data.</text>
</comment>
<evidence type="ECO:0000313" key="11">
    <source>
        <dbReference type="Proteomes" id="UP000321157"/>
    </source>
</evidence>
<evidence type="ECO:0000256" key="8">
    <source>
        <dbReference type="SAM" id="SignalP"/>
    </source>
</evidence>
<dbReference type="OrthoDB" id="9815602at2"/>
<keyword evidence="3" id="KW-0813">Transport</keyword>
<evidence type="ECO:0000256" key="5">
    <source>
        <dbReference type="ARBA" id="ARBA00022519"/>
    </source>
</evidence>
<dbReference type="Pfam" id="PF13379">
    <property type="entry name" value="NMT1_2"/>
    <property type="match status" value="1"/>
</dbReference>
<accession>A0A511V3N0</accession>
<dbReference type="Gene3D" id="3.40.190.10">
    <property type="entry name" value="Periplasmic binding protein-like II"/>
    <property type="match status" value="2"/>
</dbReference>
<evidence type="ECO:0000259" key="9">
    <source>
        <dbReference type="SMART" id="SM00062"/>
    </source>
</evidence>
<organism evidence="10 11">
    <name type="scientific">Aneurinibacillus danicus</name>
    <dbReference type="NCBI Taxonomy" id="267746"/>
    <lineage>
        <taxon>Bacteria</taxon>
        <taxon>Bacillati</taxon>
        <taxon>Bacillota</taxon>
        <taxon>Bacilli</taxon>
        <taxon>Bacillales</taxon>
        <taxon>Paenibacillaceae</taxon>
        <taxon>Aneurinibacillus group</taxon>
        <taxon>Aneurinibacillus</taxon>
    </lineage>
</organism>
<keyword evidence="8" id="KW-0732">Signal</keyword>
<dbReference type="SMART" id="SM00062">
    <property type="entry name" value="PBPb"/>
    <property type="match status" value="1"/>
</dbReference>
<dbReference type="RefSeq" id="WP_146808850.1">
    <property type="nucleotide sequence ID" value="NZ_BJXX01000047.1"/>
</dbReference>
<evidence type="ECO:0000256" key="7">
    <source>
        <dbReference type="SAM" id="MobiDB-lite"/>
    </source>
</evidence>
<dbReference type="GO" id="GO:0005886">
    <property type="term" value="C:plasma membrane"/>
    <property type="evidence" value="ECO:0007669"/>
    <property type="project" value="UniProtKB-SubCell"/>
</dbReference>
<dbReference type="InterPro" id="IPR001638">
    <property type="entry name" value="Solute-binding_3/MltF_N"/>
</dbReference>
<dbReference type="PANTHER" id="PTHR30024">
    <property type="entry name" value="ALIPHATIC SULFONATES-BINDING PROTEIN-RELATED"/>
    <property type="match status" value="1"/>
</dbReference>
<feature type="domain" description="Solute-binding protein family 3/N-terminal" evidence="9">
    <location>
        <begin position="53"/>
        <end position="286"/>
    </location>
</feature>
<evidence type="ECO:0000256" key="6">
    <source>
        <dbReference type="ARBA" id="ARBA00023136"/>
    </source>
</evidence>
<sequence>MKQSIKWWGTGLLALSLLGGVTACAPQEGKNSASAPVHNETKENSKSPEQKEVVKIGHLPSSGHALYFIAQEEGFFEKEGLKAELHAFTNSGEGINAVLSGKLDSGSFGTAAPLTFLDKDADLTMYAGTMGTGAALVAKPEHADRFKDLHTLKGKKIGTVRLATGDAVLRGALAQQGLNLEKDVKIIEFDSPKAVIEGVKKGSLDAGVVWTPFIQLATKQGLAITSYSNELFPDHPCCRVIAKSENIKTNPEKYVKIVKALIQAEKFKQENKEKTVADVAKYINVDKDTLEKDLYGGYQVSSADPNQDGVFKFAEQMQTVGYIKDATKVHDHFTTDIYATALAELQKEYPQDPFYKQAQQTFTAANHGHH</sequence>
<dbReference type="PROSITE" id="PS51257">
    <property type="entry name" value="PROKAR_LIPOPROTEIN"/>
    <property type="match status" value="1"/>
</dbReference>
<keyword evidence="11" id="KW-1185">Reference proteome</keyword>
<dbReference type="InterPro" id="IPR044527">
    <property type="entry name" value="NrtA/CpmA_ABC-bd_dom"/>
</dbReference>
<evidence type="ECO:0000256" key="1">
    <source>
        <dbReference type="ARBA" id="ARBA00004533"/>
    </source>
</evidence>
<feature type="signal peptide" evidence="8">
    <location>
        <begin position="1"/>
        <end position="25"/>
    </location>
</feature>
<evidence type="ECO:0000256" key="3">
    <source>
        <dbReference type="ARBA" id="ARBA00022448"/>
    </source>
</evidence>
<evidence type="ECO:0000256" key="2">
    <source>
        <dbReference type="ARBA" id="ARBA00010742"/>
    </source>
</evidence>
<proteinExistence type="inferred from homology"/>
<feature type="chain" id="PRO_5022129616" evidence="8">
    <location>
        <begin position="26"/>
        <end position="370"/>
    </location>
</feature>
<feature type="compositionally biased region" description="Basic and acidic residues" evidence="7">
    <location>
        <begin position="39"/>
        <end position="51"/>
    </location>
</feature>
<comment type="similarity">
    <text evidence="2">Belongs to the bacterial solute-binding protein SsuA/TauA family.</text>
</comment>
<protein>
    <submittedName>
        <fullName evidence="10">Bicyclomycin resistance protein</fullName>
    </submittedName>
</protein>
<gene>
    <name evidence="10" type="ORF">ADA01nite_09760</name>
</gene>
<dbReference type="SUPFAM" id="SSF53850">
    <property type="entry name" value="Periplasmic binding protein-like II"/>
    <property type="match status" value="1"/>
</dbReference>
<evidence type="ECO:0000256" key="4">
    <source>
        <dbReference type="ARBA" id="ARBA00022475"/>
    </source>
</evidence>
<comment type="subcellular location">
    <subcellularLocation>
        <location evidence="1">Cell inner membrane</location>
    </subcellularLocation>
</comment>
<dbReference type="AlphaFoldDB" id="A0A511V3N0"/>
<name>A0A511V3N0_9BACL</name>